<sequence>MCIVTPQTGVAKTYCNAVNLTILHFPETSIEKFFWYNPDEFAYSIHPGPLYFLSRTEWKKEDTTQICRFALYWSGQKLVQHLTNSEYFQKQSDLFRPSEDN</sequence>
<dbReference type="WBParaSite" id="nRc.2.0.1.t40133-RA">
    <property type="protein sequence ID" value="nRc.2.0.1.t40133-RA"/>
    <property type="gene ID" value="nRc.2.0.1.g40133"/>
</dbReference>
<reference evidence="2" key="1">
    <citation type="submission" date="2022-11" db="UniProtKB">
        <authorList>
            <consortium name="WormBaseParasite"/>
        </authorList>
    </citation>
    <scope>IDENTIFICATION</scope>
</reference>
<evidence type="ECO:0000313" key="1">
    <source>
        <dbReference type="Proteomes" id="UP000887565"/>
    </source>
</evidence>
<protein>
    <submittedName>
        <fullName evidence="2">Uncharacterized protein</fullName>
    </submittedName>
</protein>
<name>A0A915KR14_ROMCU</name>
<organism evidence="1 2">
    <name type="scientific">Romanomermis culicivorax</name>
    <name type="common">Nematode worm</name>
    <dbReference type="NCBI Taxonomy" id="13658"/>
    <lineage>
        <taxon>Eukaryota</taxon>
        <taxon>Metazoa</taxon>
        <taxon>Ecdysozoa</taxon>
        <taxon>Nematoda</taxon>
        <taxon>Enoplea</taxon>
        <taxon>Dorylaimia</taxon>
        <taxon>Mermithida</taxon>
        <taxon>Mermithoidea</taxon>
        <taxon>Mermithidae</taxon>
        <taxon>Romanomermis</taxon>
    </lineage>
</organism>
<proteinExistence type="predicted"/>
<dbReference type="Proteomes" id="UP000887565">
    <property type="component" value="Unplaced"/>
</dbReference>
<evidence type="ECO:0000313" key="2">
    <source>
        <dbReference type="WBParaSite" id="nRc.2.0.1.t40133-RA"/>
    </source>
</evidence>
<dbReference type="AlphaFoldDB" id="A0A915KR14"/>
<keyword evidence="1" id="KW-1185">Reference proteome</keyword>
<accession>A0A915KR14</accession>